<dbReference type="Proteomes" id="UP000053149">
    <property type="component" value="Unassembled WGS sequence"/>
</dbReference>
<organism evidence="2 3">
    <name type="scientific">Pterocles gutturalis</name>
    <name type="common">yellow-throated sandgrouse</name>
    <dbReference type="NCBI Taxonomy" id="240206"/>
    <lineage>
        <taxon>Eukaryota</taxon>
        <taxon>Metazoa</taxon>
        <taxon>Chordata</taxon>
        <taxon>Craniata</taxon>
        <taxon>Vertebrata</taxon>
        <taxon>Euteleostomi</taxon>
        <taxon>Archelosauria</taxon>
        <taxon>Archosauria</taxon>
        <taxon>Dinosauria</taxon>
        <taxon>Saurischia</taxon>
        <taxon>Theropoda</taxon>
        <taxon>Coelurosauria</taxon>
        <taxon>Aves</taxon>
        <taxon>Neognathae</taxon>
        <taxon>Neoaves</taxon>
        <taxon>Columbimorphae</taxon>
        <taxon>Pterocliformes</taxon>
        <taxon>Pteroclidae</taxon>
        <taxon>Pterocles</taxon>
    </lineage>
</organism>
<evidence type="ECO:0000313" key="2">
    <source>
        <dbReference type="EMBL" id="KFV01540.1"/>
    </source>
</evidence>
<protein>
    <submittedName>
        <fullName evidence="2">Uncharacterized protein</fullName>
    </submittedName>
</protein>
<feature type="non-terminal residue" evidence="2">
    <location>
        <position position="38"/>
    </location>
</feature>
<comment type="caution">
    <text evidence="2">The sequence shown here is derived from an EMBL/GenBank/DDBJ whole genome shotgun (WGS) entry which is preliminary data.</text>
</comment>
<proteinExistence type="predicted"/>
<dbReference type="AlphaFoldDB" id="A0AAW3DMG7"/>
<reference evidence="2 3" key="1">
    <citation type="journal article" date="2014" name="Science">
        <title>Comparative genomics reveals insights into avian genome evolution and adaptation.</title>
        <authorList>
            <consortium name="Avian Genome Consortium"/>
            <person name="Zhang G."/>
            <person name="Li C."/>
            <person name="Li Q."/>
            <person name="Li B."/>
            <person name="Larkin D.M."/>
            <person name="Lee C."/>
            <person name="Storz J.F."/>
            <person name="Antunes A."/>
            <person name="Greenwold M.J."/>
            <person name="Meredith R.W."/>
            <person name="Odeen A."/>
            <person name="Cui J."/>
            <person name="Zhou Q."/>
            <person name="Xu L."/>
            <person name="Pan H."/>
            <person name="Wang Z."/>
            <person name="Jin L."/>
            <person name="Zhang P."/>
            <person name="Hu H."/>
            <person name="Yang W."/>
            <person name="Hu J."/>
            <person name="Xiao J."/>
            <person name="Yang Z."/>
            <person name="Liu Y."/>
            <person name="Xie Q."/>
            <person name="Yu H."/>
            <person name="Lian J."/>
            <person name="Wen P."/>
            <person name="Zhang F."/>
            <person name="Li H."/>
            <person name="Zeng Y."/>
            <person name="Xiong Z."/>
            <person name="Liu S."/>
            <person name="Zhou L."/>
            <person name="Huang Z."/>
            <person name="An N."/>
            <person name="Wang J."/>
            <person name="Zheng Q."/>
            <person name="Xiong Y."/>
            <person name="Wang G."/>
            <person name="Wang B."/>
            <person name="Wang J."/>
            <person name="Fan Y."/>
            <person name="da Fonseca R.R."/>
            <person name="Alfaro-Nunez A."/>
            <person name="Schubert M."/>
            <person name="Orlando L."/>
            <person name="Mourier T."/>
            <person name="Howard J.T."/>
            <person name="Ganapathy G."/>
            <person name="Pfenning A."/>
            <person name="Whitney O."/>
            <person name="Rivas M.V."/>
            <person name="Hara E."/>
            <person name="Smith J."/>
            <person name="Farre M."/>
            <person name="Narayan J."/>
            <person name="Slavov G."/>
            <person name="Romanov M.N."/>
            <person name="Borges R."/>
            <person name="Machado J.P."/>
            <person name="Khan I."/>
            <person name="Springer M.S."/>
            <person name="Gatesy J."/>
            <person name="Hoffmann F.G."/>
            <person name="Opazo J.C."/>
            <person name="Hastad O."/>
            <person name="Sawyer R.H."/>
            <person name="Kim H."/>
            <person name="Kim K.W."/>
            <person name="Kim H.J."/>
            <person name="Cho S."/>
            <person name="Li N."/>
            <person name="Huang Y."/>
            <person name="Bruford M.W."/>
            <person name="Zhan X."/>
            <person name="Dixon A."/>
            <person name="Bertelsen M.F."/>
            <person name="Derryberry E."/>
            <person name="Warren W."/>
            <person name="Wilson R.K."/>
            <person name="Li S."/>
            <person name="Ray D.A."/>
            <person name="Green R.E."/>
            <person name="O'Brien S.J."/>
            <person name="Griffin D."/>
            <person name="Johnson W.E."/>
            <person name="Haussler D."/>
            <person name="Ryder O.A."/>
            <person name="Willerslev E."/>
            <person name="Graves G.R."/>
            <person name="Alstrom P."/>
            <person name="Fjeldsa J."/>
            <person name="Mindell D.P."/>
            <person name="Edwards S.V."/>
            <person name="Braun E.L."/>
            <person name="Rahbek C."/>
            <person name="Burt D.W."/>
            <person name="Houde P."/>
            <person name="Zhang Y."/>
            <person name="Yang H."/>
            <person name="Wang J."/>
            <person name="Jarvis E.D."/>
            <person name="Gilbert M.T."/>
            <person name="Wang J."/>
        </authorList>
    </citation>
    <scope>NUCLEOTIDE SEQUENCE [LARGE SCALE GENOMIC DNA]</scope>
    <source>
        <strain evidence="2">BGI_N339</strain>
    </source>
</reference>
<feature type="region of interest" description="Disordered" evidence="1">
    <location>
        <begin position="1"/>
        <end position="38"/>
    </location>
</feature>
<sequence length="38" mass="4061">EVKNTAGSKNRSCCPKQLLSLPSRATSLPSTETGRARD</sequence>
<name>A0AAW3DMG7_9AVES</name>
<accession>A0AAW3DMG7</accession>
<dbReference type="EMBL" id="JMFR01083857">
    <property type="protein sequence ID" value="KFV01540.1"/>
    <property type="molecule type" value="Genomic_DNA"/>
</dbReference>
<feature type="compositionally biased region" description="Polar residues" evidence="1">
    <location>
        <begin position="1"/>
        <end position="11"/>
    </location>
</feature>
<evidence type="ECO:0000256" key="1">
    <source>
        <dbReference type="SAM" id="MobiDB-lite"/>
    </source>
</evidence>
<feature type="compositionally biased region" description="Polar residues" evidence="1">
    <location>
        <begin position="23"/>
        <end position="38"/>
    </location>
</feature>
<feature type="non-terminal residue" evidence="2">
    <location>
        <position position="1"/>
    </location>
</feature>
<evidence type="ECO:0000313" key="3">
    <source>
        <dbReference type="Proteomes" id="UP000053149"/>
    </source>
</evidence>
<gene>
    <name evidence="2" type="ORF">N339_10864</name>
</gene>
<keyword evidence="3" id="KW-1185">Reference proteome</keyword>